<accession>D0WI93</accession>
<protein>
    <submittedName>
        <fullName evidence="1">Uncharacterized protein</fullName>
    </submittedName>
</protein>
<comment type="caution">
    <text evidence="1">The sequence shown here is derived from an EMBL/GenBank/DDBJ whole genome shotgun (WGS) entry which is preliminary data.</text>
</comment>
<evidence type="ECO:0000313" key="2">
    <source>
        <dbReference type="Proteomes" id="UP000006001"/>
    </source>
</evidence>
<dbReference type="HOGENOM" id="CLU_2318587_0_0_11"/>
<dbReference type="Proteomes" id="UP000006001">
    <property type="component" value="Unassembled WGS sequence"/>
</dbReference>
<dbReference type="AlphaFoldDB" id="D0WI93"/>
<name>D0WI93_SLAES</name>
<gene>
    <name evidence="1" type="ORF">HMPREF0762_01565</name>
</gene>
<keyword evidence="2" id="KW-1185">Reference proteome</keyword>
<proteinExistence type="predicted"/>
<reference evidence="1" key="1">
    <citation type="submission" date="2009-10" db="EMBL/GenBank/DDBJ databases">
        <authorList>
            <person name="Weinstock G."/>
            <person name="Sodergren E."/>
            <person name="Clifton S."/>
            <person name="Fulton L."/>
            <person name="Fulton B."/>
            <person name="Courtney L."/>
            <person name="Fronick C."/>
            <person name="Harrison M."/>
            <person name="Strong C."/>
            <person name="Farmer C."/>
            <person name="Delahaunty K."/>
            <person name="Markovic C."/>
            <person name="Hall O."/>
            <person name="Minx P."/>
            <person name="Tomlinson C."/>
            <person name="Mitreva M."/>
            <person name="Nelson J."/>
            <person name="Hou S."/>
            <person name="Wollam A."/>
            <person name="Pepin K.H."/>
            <person name="Johnson M."/>
            <person name="Bhonagiri V."/>
            <person name="Nash W.E."/>
            <person name="Warren W."/>
            <person name="Chinwalla A."/>
            <person name="Mardis E.R."/>
            <person name="Wilson R.K."/>
        </authorList>
    </citation>
    <scope>NUCLEOTIDE SEQUENCE [LARGE SCALE GENOMIC DNA]</scope>
    <source>
        <strain evidence="1">ATCC 700122</strain>
    </source>
</reference>
<evidence type="ECO:0000313" key="1">
    <source>
        <dbReference type="EMBL" id="EEZ60760.1"/>
    </source>
</evidence>
<sequence length="99" mass="11290">MPWNSGRSRAGQRSFDFWPVCRRRRSGKLVLRSVLFQSRLIGRLGCRFGRAGDPASRLTGERLEKALKKAYVRCEGCKGVLTEGSEGRDDHEQSYRLSE</sequence>
<dbReference type="STRING" id="649764.HMPREF0762_01565"/>
<dbReference type="EMBL" id="ACUX02000016">
    <property type="protein sequence ID" value="EEZ60760.1"/>
    <property type="molecule type" value="Genomic_DNA"/>
</dbReference>
<organism evidence="1 2">
    <name type="scientific">Slackia exigua (strain ATCC 700122 / DSM 15923 / CIP 105133 / JCM 11022 / KCTC 5966 / S-7)</name>
    <dbReference type="NCBI Taxonomy" id="649764"/>
    <lineage>
        <taxon>Bacteria</taxon>
        <taxon>Bacillati</taxon>
        <taxon>Actinomycetota</taxon>
        <taxon>Coriobacteriia</taxon>
        <taxon>Eggerthellales</taxon>
        <taxon>Eggerthellaceae</taxon>
        <taxon>Slackia</taxon>
    </lineage>
</organism>